<evidence type="ECO:0000259" key="3">
    <source>
        <dbReference type="PROSITE" id="PS51756"/>
    </source>
</evidence>
<evidence type="ECO:0000256" key="1">
    <source>
        <dbReference type="ARBA" id="ARBA00034117"/>
    </source>
</evidence>
<organism evidence="4 5">
    <name type="scientific">Bacillus gobiensis</name>
    <dbReference type="NCBI Taxonomy" id="1441095"/>
    <lineage>
        <taxon>Bacteria</taxon>
        <taxon>Bacillati</taxon>
        <taxon>Bacillota</taxon>
        <taxon>Bacilli</taxon>
        <taxon>Bacillales</taxon>
        <taxon>Bacillaceae</taxon>
        <taxon>Bacillus</taxon>
    </lineage>
</organism>
<dbReference type="AlphaFoldDB" id="A0A0M5JEX1"/>
<name>A0A0M5JEX1_9BACI</name>
<proteinExistence type="inferred from homology"/>
<evidence type="ECO:0000313" key="4">
    <source>
        <dbReference type="EMBL" id="ALC82627.1"/>
    </source>
</evidence>
<keyword evidence="5" id="KW-1185">Reference proteome</keyword>
<dbReference type="InterPro" id="IPR026834">
    <property type="entry name" value="LHH"/>
</dbReference>
<reference evidence="4 5" key="2">
    <citation type="journal article" date="2016" name="Int. J. Syst. Evol. Microbiol.">
        <title>Bacillus gobiensis sp. nov., isolated from a soil sample.</title>
        <authorList>
            <person name="Liu B."/>
            <person name="Liu G.H."/>
            <person name="Cetin S."/>
            <person name="Schumann P."/>
            <person name="Pan Z.Z."/>
            <person name="Chen Q.Q."/>
        </authorList>
    </citation>
    <scope>NUCLEOTIDE SEQUENCE [LARGE SCALE GENOMIC DNA]</scope>
    <source>
        <strain evidence="4 5">FJAT-4402</strain>
    </source>
</reference>
<feature type="coiled-coil region" evidence="2">
    <location>
        <begin position="108"/>
        <end position="167"/>
    </location>
</feature>
<accession>A0A0M5JEX1</accession>
<dbReference type="PANTHER" id="PTHR34976">
    <property type="entry name" value="RIBONUCLEASE YQCG-RELATED"/>
    <property type="match status" value="1"/>
</dbReference>
<protein>
    <recommendedName>
        <fullName evidence="3">LXG domain-containing protein</fullName>
    </recommendedName>
</protein>
<feature type="domain" description="LXG" evidence="3">
    <location>
        <begin position="1"/>
        <end position="235"/>
    </location>
</feature>
<dbReference type="InterPro" id="IPR006829">
    <property type="entry name" value="LXG_dom"/>
</dbReference>
<dbReference type="RefSeq" id="WP_053604434.1">
    <property type="nucleotide sequence ID" value="NZ_CP012600.1"/>
</dbReference>
<dbReference type="Pfam" id="PF04740">
    <property type="entry name" value="LXG"/>
    <property type="match status" value="1"/>
</dbReference>
<dbReference type="EMBL" id="CP012600">
    <property type="protein sequence ID" value="ALC82627.1"/>
    <property type="molecule type" value="Genomic_DNA"/>
</dbReference>
<comment type="similarity">
    <text evidence="1">In the N-terminal section; belongs to the LXG family.</text>
</comment>
<reference evidence="5" key="1">
    <citation type="submission" date="2015-08" db="EMBL/GenBank/DDBJ databases">
        <title>Genome sequencing project for genomic taxonomy and phylogenomics of Bacillus-like bacteria.</title>
        <authorList>
            <person name="Liu B."/>
            <person name="Wang J."/>
            <person name="Zhu Y."/>
            <person name="Liu G."/>
            <person name="Chen Q."/>
            <person name="Chen Z."/>
            <person name="Lan J."/>
            <person name="Che J."/>
            <person name="Ge C."/>
            <person name="Shi H."/>
            <person name="Pan Z."/>
            <person name="Liu X."/>
        </authorList>
    </citation>
    <scope>NUCLEOTIDE SEQUENCE [LARGE SCALE GENOMIC DNA]</scope>
    <source>
        <strain evidence="5">FJAT-4402</strain>
    </source>
</reference>
<gene>
    <name evidence="4" type="ORF">AM592_14365</name>
</gene>
<evidence type="ECO:0000256" key="2">
    <source>
        <dbReference type="SAM" id="Coils"/>
    </source>
</evidence>
<keyword evidence="2" id="KW-0175">Coiled coil</keyword>
<dbReference type="PANTHER" id="PTHR34976:SF2">
    <property type="entry name" value="TYPE VII SECRETION SYSTEM PROTEIN ESSD"/>
    <property type="match status" value="1"/>
</dbReference>
<dbReference type="Proteomes" id="UP000067625">
    <property type="component" value="Chromosome"/>
</dbReference>
<dbReference type="PROSITE" id="PS51756">
    <property type="entry name" value="LXG"/>
    <property type="match status" value="1"/>
</dbReference>
<sequence length="600" mass="67498">MTKIFEADVLISAMEKRSNEYQEFKEKLLTLKKAFLELADLESFQGKGANAIKSFYQEQAGGVDGWIDLVDEQLAFFDSISGYMEDENVSGNTVIQLPFLEDELSNGIMNAKNMVNEQRAELKATLHKIDDLVSIHPFSKEPFYSAINDADRELRRARKAVQKVDHQLESEYQSSEANQEYVRDFFQQLTGATGKGNSVTPINFDAAAFHKSEVYQRKQKIDKQTDEYLARKEREAEERKIEQLKKELETIPPFTKEYVEKADEIGMANFSPEEQQQIVQMAESLQMGDIFKGIGVGLFDVGKDFVVGIYDFVTNPGGTVEAVVNSVSHPVDTYNQISKAIADSYERDMVNGDAYSRSHWVSYALGTIATSIVGTKGAGAVSKTGIATTKQVAKTGITKTKTAVQNRSVTDLLPYAPQHQVAAAGASGGIPFNSVNSVWLRDQLITMAKKERALNRKPFTGKEVDVPWLNKDRYDAKDVEGYVKVGDNVKDVSRRVYTLKDIDLNRIDPDTGKTNLQLMKKGEAPFANDGTKVNLHHLIQNEPGSMVEIPGSLHTKYTKILHGLKTNGESFRNDINLEKQYNNFRKKYWKWRAKQFAKQD</sequence>
<dbReference type="Pfam" id="PF14411">
    <property type="entry name" value="LHH"/>
    <property type="match status" value="1"/>
</dbReference>
<dbReference type="OrthoDB" id="7182479at2"/>
<dbReference type="PATRIC" id="fig|1441095.3.peg.3167"/>
<evidence type="ECO:0000313" key="5">
    <source>
        <dbReference type="Proteomes" id="UP000067625"/>
    </source>
</evidence>
<dbReference type="InterPro" id="IPR051768">
    <property type="entry name" value="Bact_secretion_toxin"/>
</dbReference>
<dbReference type="STRING" id="1441095.AM592_14365"/>